<keyword evidence="4 5" id="KW-0067">ATP-binding</keyword>
<dbReference type="InterPro" id="IPR017441">
    <property type="entry name" value="Protein_kinase_ATP_BS"/>
</dbReference>
<sequence length="671" mass="74250">MALSSLPMLVEVLERYELLPPEQLRELRILAVAPTATFESICEDLKQREWLTPFQLDAILAERGKYLVLDQYVLLDRLGAGGMGEVFKARHRRLGRIVAVKVIRKERLDNPETIRRFKFEVQAAAKLQHPNIVMAFDAHQEGELHFLSMEYIDGLTLTRLVKSRERLPLHEACDYIRQAALGLQHAHEQELVHRDIKPGNLIITKLGRTLKILDFGLARVNTVPTGSVETRVTQEGFLVGTPDYLSPEQAIDARNVDIRADIYSLGCTLYFALTGQPLYPGGTPTEKLVHHATVPAPDIRVLRPDVSPGFARLLAKLLAKRPADRFQTPLEVAQALEPYCLEGGPIEPLGQLLPPPGEGSTETRFRLDDDPSEPSASSSRTSRTSKPSNPLPIALGAAATCLALVLGGVLYLSSGPKPLDVPSRFENDATMTMVLIRPGSFRMGSPDDEANRDPCEGPTHEVTLTNAYYISINEITQGQYRVVTGESPSLTKPVRGAADWPVEHVSYENAVEFCRKLTEFDKQKPEGWRYRLPTEAEWEYAARAGTQTRFCSGDWVRGHYDGKQPLAGVEPIPFTPKGPSQVGRYSPNLWGLHDVHGNVAEWCLDWFSEKGYPDSAPVSDPVGPESGKLRIVRGGSWQTGGAQCRSAARAGRPPEYQGADVGFRVVLVPPQ</sequence>
<feature type="domain" description="Protein kinase" evidence="7">
    <location>
        <begin position="72"/>
        <end position="340"/>
    </location>
</feature>
<dbReference type="PANTHER" id="PTHR43289">
    <property type="entry name" value="MITOGEN-ACTIVATED PROTEIN KINASE KINASE KINASE 20-RELATED"/>
    <property type="match status" value="1"/>
</dbReference>
<dbReference type="CDD" id="cd14014">
    <property type="entry name" value="STKc_PknB_like"/>
    <property type="match status" value="1"/>
</dbReference>
<gene>
    <name evidence="8" type="ORF">GMBLW1_32840</name>
</gene>
<dbReference type="SMART" id="SM00220">
    <property type="entry name" value="S_TKc"/>
    <property type="match status" value="1"/>
</dbReference>
<dbReference type="Gene3D" id="1.10.510.10">
    <property type="entry name" value="Transferase(Phosphotransferase) domain 1"/>
    <property type="match status" value="1"/>
</dbReference>
<keyword evidence="2 5" id="KW-0547">Nucleotide-binding</keyword>
<proteinExistence type="predicted"/>
<feature type="binding site" evidence="5">
    <location>
        <position position="105"/>
    </location>
    <ligand>
        <name>ATP</name>
        <dbReference type="ChEBI" id="CHEBI:30616"/>
    </ligand>
</feature>
<dbReference type="GO" id="GO:0004674">
    <property type="term" value="F:protein serine/threonine kinase activity"/>
    <property type="evidence" value="ECO:0007669"/>
    <property type="project" value="UniProtKB-KW"/>
</dbReference>
<dbReference type="InterPro" id="IPR042095">
    <property type="entry name" value="SUMF_sf"/>
</dbReference>
<evidence type="ECO:0000259" key="7">
    <source>
        <dbReference type="PROSITE" id="PS50011"/>
    </source>
</evidence>
<evidence type="ECO:0000313" key="8">
    <source>
        <dbReference type="EMBL" id="VIP00676.1"/>
    </source>
</evidence>
<dbReference type="AlphaFoldDB" id="A0A6C2YGQ8"/>
<evidence type="ECO:0000256" key="2">
    <source>
        <dbReference type="ARBA" id="ARBA00022741"/>
    </source>
</evidence>
<dbReference type="Pfam" id="PF00069">
    <property type="entry name" value="Pkinase"/>
    <property type="match status" value="1"/>
</dbReference>
<dbReference type="PANTHER" id="PTHR43289:SF6">
    <property type="entry name" value="SERINE_THREONINE-PROTEIN KINASE NEKL-3"/>
    <property type="match status" value="1"/>
</dbReference>
<feature type="region of interest" description="Disordered" evidence="6">
    <location>
        <begin position="347"/>
        <end position="390"/>
    </location>
</feature>
<dbReference type="PROSITE" id="PS00108">
    <property type="entry name" value="PROTEIN_KINASE_ST"/>
    <property type="match status" value="1"/>
</dbReference>
<dbReference type="InParanoid" id="A0A6C2YGQ8"/>
<evidence type="ECO:0000256" key="5">
    <source>
        <dbReference type="PROSITE-ProRule" id="PRU10141"/>
    </source>
</evidence>
<evidence type="ECO:0000256" key="4">
    <source>
        <dbReference type="ARBA" id="ARBA00022840"/>
    </source>
</evidence>
<dbReference type="Gene3D" id="3.30.200.20">
    <property type="entry name" value="Phosphorylase Kinase, domain 1"/>
    <property type="match status" value="1"/>
</dbReference>
<dbReference type="GO" id="GO:0005524">
    <property type="term" value="F:ATP binding"/>
    <property type="evidence" value="ECO:0007669"/>
    <property type="project" value="UniProtKB-UniRule"/>
</dbReference>
<reference evidence="8" key="1">
    <citation type="submission" date="2019-04" db="EMBL/GenBank/DDBJ databases">
        <authorList>
            <consortium name="Science for Life Laboratories"/>
        </authorList>
    </citation>
    <scope>NUCLEOTIDE SEQUENCE</scope>
    <source>
        <strain evidence="8">MBLW1</strain>
    </source>
</reference>
<dbReference type="EMBL" id="LR586016">
    <property type="protein sequence ID" value="VIP00676.1"/>
    <property type="molecule type" value="Genomic_DNA"/>
</dbReference>
<evidence type="ECO:0000256" key="1">
    <source>
        <dbReference type="ARBA" id="ARBA00022679"/>
    </source>
</evidence>
<dbReference type="EMBL" id="LR593887">
    <property type="protein sequence ID" value="VTR96770.1"/>
    <property type="molecule type" value="Genomic_DNA"/>
</dbReference>
<dbReference type="PROSITE" id="PS00107">
    <property type="entry name" value="PROTEIN_KINASE_ATP"/>
    <property type="match status" value="1"/>
</dbReference>
<feature type="compositionally biased region" description="Low complexity" evidence="6">
    <location>
        <begin position="373"/>
        <end position="388"/>
    </location>
</feature>
<dbReference type="SUPFAM" id="SSF56112">
    <property type="entry name" value="Protein kinase-like (PK-like)"/>
    <property type="match status" value="1"/>
</dbReference>
<keyword evidence="3 8" id="KW-0418">Kinase</keyword>
<evidence type="ECO:0000313" key="9">
    <source>
        <dbReference type="Proteomes" id="UP000464378"/>
    </source>
</evidence>
<dbReference type="InterPro" id="IPR000719">
    <property type="entry name" value="Prot_kinase_dom"/>
</dbReference>
<evidence type="ECO:0000256" key="6">
    <source>
        <dbReference type="SAM" id="MobiDB-lite"/>
    </source>
</evidence>
<dbReference type="Pfam" id="PF03781">
    <property type="entry name" value="FGE-sulfatase"/>
    <property type="match status" value="1"/>
</dbReference>
<organism evidence="8">
    <name type="scientific">Tuwongella immobilis</name>
    <dbReference type="NCBI Taxonomy" id="692036"/>
    <lineage>
        <taxon>Bacteria</taxon>
        <taxon>Pseudomonadati</taxon>
        <taxon>Planctomycetota</taxon>
        <taxon>Planctomycetia</taxon>
        <taxon>Gemmatales</taxon>
        <taxon>Gemmataceae</taxon>
        <taxon>Tuwongella</taxon>
    </lineage>
</organism>
<keyword evidence="1" id="KW-0808">Transferase</keyword>
<dbReference type="PROSITE" id="PS50011">
    <property type="entry name" value="PROTEIN_KINASE_DOM"/>
    <property type="match status" value="1"/>
</dbReference>
<dbReference type="InterPro" id="IPR008271">
    <property type="entry name" value="Ser/Thr_kinase_AS"/>
</dbReference>
<dbReference type="SUPFAM" id="SSF56436">
    <property type="entry name" value="C-type lectin-like"/>
    <property type="match status" value="1"/>
</dbReference>
<keyword evidence="8" id="KW-0723">Serine/threonine-protein kinase</keyword>
<name>A0A6C2YGQ8_9BACT</name>
<dbReference type="Proteomes" id="UP000464378">
    <property type="component" value="Chromosome"/>
</dbReference>
<dbReference type="Gene3D" id="3.90.1580.10">
    <property type="entry name" value="paralog of FGE (formylglycine-generating enzyme)"/>
    <property type="match status" value="1"/>
</dbReference>
<dbReference type="RefSeq" id="WP_162655872.1">
    <property type="nucleotide sequence ID" value="NZ_LR593887.1"/>
</dbReference>
<dbReference type="InterPro" id="IPR016187">
    <property type="entry name" value="CTDL_fold"/>
</dbReference>
<dbReference type="KEGG" id="tim:GMBLW1_32840"/>
<protein>
    <recommendedName>
        <fullName evidence="7">Protein kinase domain-containing protein</fullName>
    </recommendedName>
</protein>
<keyword evidence="9" id="KW-1185">Reference proteome</keyword>
<accession>A0A6C2YGQ8</accession>
<dbReference type="InterPro" id="IPR011009">
    <property type="entry name" value="Kinase-like_dom_sf"/>
</dbReference>
<dbReference type="InterPro" id="IPR005532">
    <property type="entry name" value="SUMF_dom"/>
</dbReference>
<evidence type="ECO:0000256" key="3">
    <source>
        <dbReference type="ARBA" id="ARBA00022777"/>
    </source>
</evidence>